<comment type="similarity">
    <text evidence="1">Belongs to the mycobacterial PPE family.</text>
</comment>
<dbReference type="Gene3D" id="1.20.1260.20">
    <property type="entry name" value="PPE superfamily"/>
    <property type="match status" value="1"/>
</dbReference>
<evidence type="ECO:0000313" key="5">
    <source>
        <dbReference type="Proteomes" id="UP000192335"/>
    </source>
</evidence>
<dbReference type="Proteomes" id="UP000192335">
    <property type="component" value="Unassembled WGS sequence"/>
</dbReference>
<dbReference type="EMBL" id="MWQA01000001">
    <property type="protein sequence ID" value="ORC10219.1"/>
    <property type="molecule type" value="Genomic_DNA"/>
</dbReference>
<evidence type="ECO:0000256" key="1">
    <source>
        <dbReference type="ARBA" id="ARBA00010652"/>
    </source>
</evidence>
<comment type="caution">
    <text evidence="4">The sequence shown here is derived from an EMBL/GenBank/DDBJ whole genome shotgun (WGS) entry which is preliminary data.</text>
</comment>
<reference evidence="4 5" key="1">
    <citation type="submission" date="2017-02" db="EMBL/GenBank/DDBJ databases">
        <title>Mycobacterium kansasii genomes.</title>
        <authorList>
            <person name="Borowka P."/>
            <person name="Strapagiel D."/>
            <person name="Marciniak B."/>
            <person name="Lach J."/>
            <person name="Bakula Z."/>
            <person name="Van Ingen J."/>
            <person name="Safianowska A."/>
            <person name="Brzostek A."/>
            <person name="Dziadek J."/>
            <person name="Jagielski T."/>
        </authorList>
    </citation>
    <scope>NUCLEOTIDE SEQUENCE [LARGE SCALE GENOMIC DNA]</scope>
    <source>
        <strain evidence="4 5">12MK</strain>
    </source>
</reference>
<evidence type="ECO:0000313" key="4">
    <source>
        <dbReference type="EMBL" id="ORC10219.1"/>
    </source>
</evidence>
<dbReference type="InterPro" id="IPR038332">
    <property type="entry name" value="PPE_sf"/>
</dbReference>
<dbReference type="Pfam" id="PF00823">
    <property type="entry name" value="PPE"/>
    <property type="match status" value="1"/>
</dbReference>
<dbReference type="AlphaFoldDB" id="A0A8E2LR12"/>
<protein>
    <recommendedName>
        <fullName evidence="3">PPE domain-containing protein</fullName>
    </recommendedName>
</protein>
<sequence>MCSGAGSAPMLQAAAAWQGISSESVATATSFSSITWGLVYQLMNTFLGFLDSASGAPIPNGQTSSLASGGGTPGRMSGFFNTASGGTGQSGVTSCIGNTSIPGVLGPTVAAPVGGGSPRISLGRNDLTPSNWRWRPECPQRRHRPTAPRASI</sequence>
<proteinExistence type="inferred from homology"/>
<dbReference type="InterPro" id="IPR000030">
    <property type="entry name" value="PPE_dom"/>
</dbReference>
<evidence type="ECO:0000259" key="3">
    <source>
        <dbReference type="Pfam" id="PF00823"/>
    </source>
</evidence>
<feature type="region of interest" description="Disordered" evidence="2">
    <location>
        <begin position="112"/>
        <end position="152"/>
    </location>
</feature>
<organism evidence="4 5">
    <name type="scientific">Mycobacterium persicum</name>
    <dbReference type="NCBI Taxonomy" id="1487726"/>
    <lineage>
        <taxon>Bacteria</taxon>
        <taxon>Bacillati</taxon>
        <taxon>Actinomycetota</taxon>
        <taxon>Actinomycetes</taxon>
        <taxon>Mycobacteriales</taxon>
        <taxon>Mycobacteriaceae</taxon>
        <taxon>Mycobacterium</taxon>
    </lineage>
</organism>
<dbReference type="RefSeq" id="WP_082275458.1">
    <property type="nucleotide sequence ID" value="NZ_LWCM01000094.1"/>
</dbReference>
<accession>A0A8E2LR12</accession>
<evidence type="ECO:0000256" key="2">
    <source>
        <dbReference type="SAM" id="MobiDB-lite"/>
    </source>
</evidence>
<dbReference type="SUPFAM" id="SSF140459">
    <property type="entry name" value="PE/PPE dimer-like"/>
    <property type="match status" value="1"/>
</dbReference>
<name>A0A8E2LR12_9MYCO</name>
<gene>
    <name evidence="4" type="ORF">B4U45_11415</name>
</gene>
<feature type="domain" description="PPE" evidence="3">
    <location>
        <begin position="1"/>
        <end position="39"/>
    </location>
</feature>